<evidence type="ECO:0000256" key="5">
    <source>
        <dbReference type="ARBA" id="ARBA00023136"/>
    </source>
</evidence>
<evidence type="ECO:0000256" key="3">
    <source>
        <dbReference type="ARBA" id="ARBA00022692"/>
    </source>
</evidence>
<dbReference type="AlphaFoldDB" id="A0A1M6FWN0"/>
<evidence type="ECO:0000259" key="7">
    <source>
        <dbReference type="Pfam" id="PF02687"/>
    </source>
</evidence>
<evidence type="ECO:0000313" key="10">
    <source>
        <dbReference type="Proteomes" id="UP000184192"/>
    </source>
</evidence>
<feature type="transmembrane region" description="Helical" evidence="6">
    <location>
        <begin position="402"/>
        <end position="426"/>
    </location>
</feature>
<organism evidence="9 10">
    <name type="scientific">Bacteroides stercorirosoris</name>
    <dbReference type="NCBI Taxonomy" id="871324"/>
    <lineage>
        <taxon>Bacteria</taxon>
        <taxon>Pseudomonadati</taxon>
        <taxon>Bacteroidota</taxon>
        <taxon>Bacteroidia</taxon>
        <taxon>Bacteroidales</taxon>
        <taxon>Bacteroidaceae</taxon>
        <taxon>Bacteroides</taxon>
    </lineage>
</organism>
<evidence type="ECO:0000256" key="1">
    <source>
        <dbReference type="ARBA" id="ARBA00004651"/>
    </source>
</evidence>
<dbReference type="Pfam" id="PF02687">
    <property type="entry name" value="FtsX"/>
    <property type="match status" value="2"/>
</dbReference>
<dbReference type="eggNOG" id="COG0577">
    <property type="taxonomic scope" value="Bacteria"/>
</dbReference>
<feature type="domain" description="MacB-like periplasmic core" evidence="8">
    <location>
        <begin position="21"/>
        <end position="222"/>
    </location>
</feature>
<feature type="transmembrane region" description="Helical" evidence="6">
    <location>
        <begin position="270"/>
        <end position="295"/>
    </location>
</feature>
<evidence type="ECO:0000313" key="9">
    <source>
        <dbReference type="EMBL" id="SHJ02123.1"/>
    </source>
</evidence>
<feature type="transmembrane region" description="Helical" evidence="6">
    <location>
        <begin position="316"/>
        <end position="339"/>
    </location>
</feature>
<keyword evidence="3 6" id="KW-0812">Transmembrane</keyword>
<feature type="domain" description="ABC3 transporter permease C-terminal" evidence="7">
    <location>
        <begin position="278"/>
        <end position="386"/>
    </location>
</feature>
<evidence type="ECO:0000256" key="2">
    <source>
        <dbReference type="ARBA" id="ARBA00022475"/>
    </source>
</evidence>
<feature type="transmembrane region" description="Helical" evidence="6">
    <location>
        <begin position="680"/>
        <end position="702"/>
    </location>
</feature>
<feature type="domain" description="ABC3 transporter permease C-terminal" evidence="7">
    <location>
        <begin position="683"/>
        <end position="796"/>
    </location>
</feature>
<feature type="transmembrane region" description="Helical" evidence="6">
    <location>
        <begin position="766"/>
        <end position="786"/>
    </location>
</feature>
<feature type="transmembrane region" description="Helical" evidence="6">
    <location>
        <begin position="732"/>
        <end position="754"/>
    </location>
</feature>
<dbReference type="Proteomes" id="UP000184192">
    <property type="component" value="Unassembled WGS sequence"/>
</dbReference>
<dbReference type="InterPro" id="IPR003838">
    <property type="entry name" value="ABC3_permease_C"/>
</dbReference>
<keyword evidence="5 6" id="KW-0472">Membrane</keyword>
<protein>
    <submittedName>
        <fullName evidence="9">MacB-like core domain-containing protein</fullName>
    </submittedName>
</protein>
<dbReference type="EMBL" id="FQZN01000013">
    <property type="protein sequence ID" value="SHJ02123.1"/>
    <property type="molecule type" value="Genomic_DNA"/>
</dbReference>
<evidence type="ECO:0000256" key="4">
    <source>
        <dbReference type="ARBA" id="ARBA00022989"/>
    </source>
</evidence>
<evidence type="ECO:0000259" key="8">
    <source>
        <dbReference type="Pfam" id="PF12704"/>
    </source>
</evidence>
<dbReference type="PANTHER" id="PTHR30572:SF18">
    <property type="entry name" value="ABC-TYPE MACROLIDE FAMILY EXPORT SYSTEM PERMEASE COMPONENT 2"/>
    <property type="match status" value="1"/>
</dbReference>
<gene>
    <name evidence="9" type="ORF">SAMN05444350_11337</name>
</gene>
<comment type="subcellular location">
    <subcellularLocation>
        <location evidence="1">Cell membrane</location>
        <topology evidence="1">Multi-pass membrane protein</topology>
    </subcellularLocation>
</comment>
<dbReference type="PANTHER" id="PTHR30572">
    <property type="entry name" value="MEMBRANE COMPONENT OF TRANSPORTER-RELATED"/>
    <property type="match status" value="1"/>
</dbReference>
<dbReference type="GO" id="GO:0005886">
    <property type="term" value="C:plasma membrane"/>
    <property type="evidence" value="ECO:0007669"/>
    <property type="project" value="UniProtKB-SubCell"/>
</dbReference>
<accession>A0A1M6FWN0</accession>
<feature type="transmembrane region" description="Helical" evidence="6">
    <location>
        <begin position="21"/>
        <end position="42"/>
    </location>
</feature>
<sequence length="803" mass="91909">MKNMKTLKYAWRFLIRSKSYTAINIIGLALSLACTIILVRYIHREIQVNTHCTDADNVYIPLRDIDGNVFPGSVGADNGADTIYFQPEAIKERSYFITSCNDNVTIDEKPYAVQVLVADTAFFHFFNYPLKGKRMEAPEEALVTREFAKRVFGDKDPIGQTMEYSGGKHLTICGILDEPACKSSLTFDVVMNLNLKTKREWSRMYIELLRFMPGVDVDAINASSNVYRQTSQGFRIRYDFIPVSQLYWNKELAASGDDPEIWHYSSRSHILILTGVCLLLLMAGILNFVNIYLVFMLRRSKEYGVKKVFGVQGRTLFTQLWTENVLMISIALLLAWFFIEVFAGYANQLLESDIPYTAFDWQLSLGVLVLLPLITTIYPFIKYNYLPPIVSIRSIGGSRQSVATRTVFLFIQYSITLLLIILSLYFSNHLRFLQNTPPGFRTTGILYTNLVAVSKNWYSESNEQKNKHRQNAQSIQQKLQECPFIERWFCGNPTRSGIYGAGSTYALINDKDMKQNVMMMWVPVDFFDLYNLQSIEGTLPQKVDRNSQYLVVMNEAAMKIFGYTRREDAFVRGEQALWISMGTDGKIIEGGLSLMPVEAVIKDYYTGHLTAGKKPVVYMVSPNSMGAQYQIACKPGKEKEIIAYLKNARQEIYNTEELDYHWLEEDVQALYREDRRVSTVFTLFSAISIFVSALGLFGLSLFDIRQRYREIAIRKVNGAQLRNLYSILFRKYIWVTGGATLLTVPLSYYLIYIYTKDFVVKAPVSIFIYVIAILIVVGISLGTLLWQVNKAVRINPAKIMKTE</sequence>
<dbReference type="Pfam" id="PF12704">
    <property type="entry name" value="MacB_PCD"/>
    <property type="match status" value="1"/>
</dbReference>
<keyword evidence="2" id="KW-1003">Cell membrane</keyword>
<keyword evidence="10" id="KW-1185">Reference proteome</keyword>
<keyword evidence="4 6" id="KW-1133">Transmembrane helix</keyword>
<dbReference type="InterPro" id="IPR050250">
    <property type="entry name" value="Macrolide_Exporter_MacB"/>
</dbReference>
<evidence type="ECO:0000256" key="6">
    <source>
        <dbReference type="SAM" id="Phobius"/>
    </source>
</evidence>
<name>A0A1M6FWN0_9BACE</name>
<dbReference type="GO" id="GO:0022857">
    <property type="term" value="F:transmembrane transporter activity"/>
    <property type="evidence" value="ECO:0007669"/>
    <property type="project" value="TreeGrafter"/>
</dbReference>
<proteinExistence type="predicted"/>
<dbReference type="PROSITE" id="PS51257">
    <property type="entry name" value="PROKAR_LIPOPROTEIN"/>
    <property type="match status" value="1"/>
</dbReference>
<dbReference type="InterPro" id="IPR025857">
    <property type="entry name" value="MacB_PCD"/>
</dbReference>
<feature type="transmembrane region" description="Helical" evidence="6">
    <location>
        <begin position="359"/>
        <end position="381"/>
    </location>
</feature>
<reference evidence="10" key="1">
    <citation type="submission" date="2016-11" db="EMBL/GenBank/DDBJ databases">
        <authorList>
            <person name="Varghese N."/>
            <person name="Submissions S."/>
        </authorList>
    </citation>
    <scope>NUCLEOTIDE SEQUENCE [LARGE SCALE GENOMIC DNA]</scope>
    <source>
        <strain evidence="10">DSM 26884</strain>
    </source>
</reference>